<feature type="region of interest" description="Disordered" evidence="1">
    <location>
        <begin position="83"/>
        <end position="105"/>
    </location>
</feature>
<dbReference type="Proteomes" id="UP000199398">
    <property type="component" value="Unassembled WGS sequence"/>
</dbReference>
<reference evidence="2 5" key="2">
    <citation type="submission" date="2018-10" db="EMBL/GenBank/DDBJ databases">
        <title>Sequencing the genomes of 1000 actinobacteria strains.</title>
        <authorList>
            <person name="Klenk H.-P."/>
        </authorList>
    </citation>
    <scope>NUCLEOTIDE SEQUENCE [LARGE SCALE GENOMIC DNA]</scope>
    <source>
        <strain evidence="2 5">DSM 45119</strain>
    </source>
</reference>
<protein>
    <submittedName>
        <fullName evidence="3">Uncharacterized protein</fullName>
    </submittedName>
</protein>
<dbReference type="AlphaFoldDB" id="A0A1I5FK02"/>
<gene>
    <name evidence="2" type="ORF">ATL45_0421</name>
    <name evidence="3" type="ORF">SAMN05421805_11193</name>
</gene>
<feature type="compositionally biased region" description="Polar residues" evidence="1">
    <location>
        <begin position="93"/>
        <end position="102"/>
    </location>
</feature>
<keyword evidence="5" id="KW-1185">Reference proteome</keyword>
<dbReference type="EMBL" id="RBXX01000002">
    <property type="protein sequence ID" value="RKT82178.1"/>
    <property type="molecule type" value="Genomic_DNA"/>
</dbReference>
<sequence length="196" mass="22047">MEHQCVITRHVRVAEGRFAPGHLGELTRLIPFEMARREPFVVALGSHARRTVIAEVAARHPLTELNPLWQQIQAVATRLKAHRERNKIPSGAPPNTTATSAPETKEGPVTIDACWAVFTEDGVGRGAHLLVKGRDQVRELVELLADEAADVARLIHRDWPLWDIERGFFDHDVYATVRDGFGYLSYQEADRDKAYP</sequence>
<evidence type="ECO:0000313" key="3">
    <source>
        <dbReference type="EMBL" id="SFO23641.1"/>
    </source>
</evidence>
<dbReference type="Proteomes" id="UP000270697">
    <property type="component" value="Unassembled WGS sequence"/>
</dbReference>
<reference evidence="3 4" key="1">
    <citation type="submission" date="2016-10" db="EMBL/GenBank/DDBJ databases">
        <authorList>
            <person name="de Groot N.N."/>
        </authorList>
    </citation>
    <scope>NUCLEOTIDE SEQUENCE [LARGE SCALE GENOMIC DNA]</scope>
    <source>
        <strain evidence="3 4">CPCC 201259</strain>
    </source>
</reference>
<dbReference type="EMBL" id="FOUP01000011">
    <property type="protein sequence ID" value="SFO23641.1"/>
    <property type="molecule type" value="Genomic_DNA"/>
</dbReference>
<organism evidence="3 4">
    <name type="scientific">Saccharopolyspora antimicrobica</name>
    <dbReference type="NCBI Taxonomy" id="455193"/>
    <lineage>
        <taxon>Bacteria</taxon>
        <taxon>Bacillati</taxon>
        <taxon>Actinomycetota</taxon>
        <taxon>Actinomycetes</taxon>
        <taxon>Pseudonocardiales</taxon>
        <taxon>Pseudonocardiaceae</taxon>
        <taxon>Saccharopolyspora</taxon>
    </lineage>
</organism>
<evidence type="ECO:0000313" key="2">
    <source>
        <dbReference type="EMBL" id="RKT82178.1"/>
    </source>
</evidence>
<evidence type="ECO:0000256" key="1">
    <source>
        <dbReference type="SAM" id="MobiDB-lite"/>
    </source>
</evidence>
<accession>A0A1I5FK02</accession>
<evidence type="ECO:0000313" key="5">
    <source>
        <dbReference type="Proteomes" id="UP000270697"/>
    </source>
</evidence>
<proteinExistence type="predicted"/>
<evidence type="ECO:0000313" key="4">
    <source>
        <dbReference type="Proteomes" id="UP000199398"/>
    </source>
</evidence>
<name>A0A1I5FK02_9PSEU</name>